<accession>A0AB36JN45</accession>
<evidence type="ECO:0000313" key="8">
    <source>
        <dbReference type="EMBL" id="ONK25698.1"/>
    </source>
</evidence>
<evidence type="ECO:0000256" key="3">
    <source>
        <dbReference type="ARBA" id="ARBA00023125"/>
    </source>
</evidence>
<protein>
    <submittedName>
        <fullName evidence="8">Site-specific integrase</fullName>
    </submittedName>
</protein>
<dbReference type="Gene3D" id="1.10.150.130">
    <property type="match status" value="1"/>
</dbReference>
<dbReference type="Pfam" id="PF14659">
    <property type="entry name" value="Phage_int_SAM_3"/>
    <property type="match status" value="1"/>
</dbReference>
<reference evidence="8 9" key="1">
    <citation type="submission" date="2016-12" db="EMBL/GenBank/DDBJ databases">
        <authorList>
            <person name="Gulvik C.A."/>
        </authorList>
    </citation>
    <scope>NUCLEOTIDE SEQUENCE [LARGE SCALE GENOMIC DNA]</scope>
    <source>
        <strain evidence="8 9">12-5291</strain>
    </source>
</reference>
<keyword evidence="4" id="KW-0233">DNA recombination</keyword>
<dbReference type="GO" id="GO:0006310">
    <property type="term" value="P:DNA recombination"/>
    <property type="evidence" value="ECO:0007669"/>
    <property type="project" value="UniProtKB-KW"/>
</dbReference>
<dbReference type="InterPro" id="IPR028259">
    <property type="entry name" value="AP2-like_int_N"/>
</dbReference>
<dbReference type="InterPro" id="IPR002104">
    <property type="entry name" value="Integrase_catalytic"/>
</dbReference>
<name>A0AB36JN45_9STRE</name>
<dbReference type="PROSITE" id="PS51898">
    <property type="entry name" value="TYR_RECOMBINASE"/>
    <property type="match status" value="1"/>
</dbReference>
<dbReference type="InterPro" id="IPR044068">
    <property type="entry name" value="CB"/>
</dbReference>
<dbReference type="Gene3D" id="1.10.443.10">
    <property type="entry name" value="Intergrase catalytic core"/>
    <property type="match status" value="1"/>
</dbReference>
<sequence>MTYFRKRDNGWEYRISYKAPDGSYQQKSKSGYRTKAEAVHAASQAELDLANGIIEDKNITLAEYFKKWMEVHKKPHVGAETYAKYEYTLSLIERYFQETRLAKINATHYQKIINDMATTYVKDSVKRFNSHIRTSIKVAIHQGILKKDFTEIVKIFSDVKSKSENDKYLELEEYENLLLSYRKTIKYQSHFFLYTIGRTGLRFSECAGITKSVVDRKNMCLHIRKTFKVYGKKRGWCPTKNKQSERDVPIDTEWLKAYDEYLKIGYIDNSDQRLFIKLTGTGENKILKKSTRKTFNVHGLRHTYVSWLIYHDVDVVTIAGLVGHKDATETLKTYSHLFKAKQEQSFDKVRNLMGKFGADLGQKTQKPL</sequence>
<keyword evidence="3 5" id="KW-0238">DNA-binding</keyword>
<dbReference type="InterPro" id="IPR010998">
    <property type="entry name" value="Integrase_recombinase_N"/>
</dbReference>
<dbReference type="RefSeq" id="WP_077063948.1">
    <property type="nucleotide sequence ID" value="NZ_MSPT01000022.1"/>
</dbReference>
<comment type="caution">
    <text evidence="8">The sequence shown here is derived from an EMBL/GenBank/DDBJ whole genome shotgun (WGS) entry which is preliminary data.</text>
</comment>
<dbReference type="Proteomes" id="UP000188600">
    <property type="component" value="Unassembled WGS sequence"/>
</dbReference>
<gene>
    <name evidence="8" type="ORF">BVE86_09305</name>
</gene>
<feature type="domain" description="Tyr recombinase" evidence="6">
    <location>
        <begin position="164"/>
        <end position="347"/>
    </location>
</feature>
<evidence type="ECO:0000313" key="9">
    <source>
        <dbReference type="Proteomes" id="UP000188600"/>
    </source>
</evidence>
<evidence type="ECO:0000259" key="6">
    <source>
        <dbReference type="PROSITE" id="PS51898"/>
    </source>
</evidence>
<keyword evidence="2" id="KW-0229">DNA integration</keyword>
<dbReference type="Pfam" id="PF14657">
    <property type="entry name" value="Arm-DNA-bind_4"/>
    <property type="match status" value="1"/>
</dbReference>
<comment type="similarity">
    <text evidence="1">Belongs to the 'phage' integrase family.</text>
</comment>
<organism evidence="8 9">
    <name type="scientific">Streptococcus azizii</name>
    <dbReference type="NCBI Taxonomy" id="1579424"/>
    <lineage>
        <taxon>Bacteria</taxon>
        <taxon>Bacillati</taxon>
        <taxon>Bacillota</taxon>
        <taxon>Bacilli</taxon>
        <taxon>Lactobacillales</taxon>
        <taxon>Streptococcaceae</taxon>
        <taxon>Streptococcus</taxon>
    </lineage>
</organism>
<dbReference type="GO" id="GO:0003677">
    <property type="term" value="F:DNA binding"/>
    <property type="evidence" value="ECO:0007669"/>
    <property type="project" value="UniProtKB-UniRule"/>
</dbReference>
<evidence type="ECO:0000259" key="7">
    <source>
        <dbReference type="PROSITE" id="PS51900"/>
    </source>
</evidence>
<dbReference type="InterPro" id="IPR013762">
    <property type="entry name" value="Integrase-like_cat_sf"/>
</dbReference>
<dbReference type="SUPFAM" id="SSF56349">
    <property type="entry name" value="DNA breaking-rejoining enzymes"/>
    <property type="match status" value="1"/>
</dbReference>
<dbReference type="AlphaFoldDB" id="A0AB36JN45"/>
<feature type="domain" description="Core-binding (CB)" evidence="7">
    <location>
        <begin position="59"/>
        <end position="140"/>
    </location>
</feature>
<dbReference type="Pfam" id="PF00589">
    <property type="entry name" value="Phage_integrase"/>
    <property type="match status" value="1"/>
</dbReference>
<dbReference type="CDD" id="cd01189">
    <property type="entry name" value="INT_ICEBs1_C_like"/>
    <property type="match status" value="1"/>
</dbReference>
<dbReference type="PANTHER" id="PTHR30349">
    <property type="entry name" value="PHAGE INTEGRASE-RELATED"/>
    <property type="match status" value="1"/>
</dbReference>
<evidence type="ECO:0000256" key="5">
    <source>
        <dbReference type="PROSITE-ProRule" id="PRU01248"/>
    </source>
</evidence>
<proteinExistence type="inferred from homology"/>
<evidence type="ECO:0000256" key="2">
    <source>
        <dbReference type="ARBA" id="ARBA00022908"/>
    </source>
</evidence>
<evidence type="ECO:0000256" key="1">
    <source>
        <dbReference type="ARBA" id="ARBA00008857"/>
    </source>
</evidence>
<dbReference type="InterPro" id="IPR011010">
    <property type="entry name" value="DNA_brk_join_enz"/>
</dbReference>
<dbReference type="InterPro" id="IPR004107">
    <property type="entry name" value="Integrase_SAM-like_N"/>
</dbReference>
<dbReference type="EMBL" id="MSPT01000022">
    <property type="protein sequence ID" value="ONK25698.1"/>
    <property type="molecule type" value="Genomic_DNA"/>
</dbReference>
<dbReference type="GO" id="GO:0015074">
    <property type="term" value="P:DNA integration"/>
    <property type="evidence" value="ECO:0007669"/>
    <property type="project" value="UniProtKB-KW"/>
</dbReference>
<dbReference type="InterPro" id="IPR050090">
    <property type="entry name" value="Tyrosine_recombinase_XerCD"/>
</dbReference>
<evidence type="ECO:0000256" key="4">
    <source>
        <dbReference type="ARBA" id="ARBA00023172"/>
    </source>
</evidence>
<dbReference type="PROSITE" id="PS51900">
    <property type="entry name" value="CB"/>
    <property type="match status" value="1"/>
</dbReference>
<dbReference type="PANTHER" id="PTHR30349:SF64">
    <property type="entry name" value="PROPHAGE INTEGRASE INTD-RELATED"/>
    <property type="match status" value="1"/>
</dbReference>